<sequence>MRVASNVRQNGFIEDDRRIRRTAQNFLQQSPVETKGIQEDYFLSDIRWKRGQRVPKHERRAMVSIREYWKTPCNKTYPEKSHSGLIKERIQRFDIMISKYELVPNSEHYAITVDLLGRMGELNTTLDVINNMPMQAGSDIWGASLSVFSTQSKKKTKCNVTQVLESKKRKGPELQASSQVVQSVLRPGSSICNVDADIQPKSEPNLNPREAMAPVVSKRKVMQATTTNPINRIWGEYYSSHLLEGIGERTGDCLMLRTATITSSSEATISL</sequence>
<dbReference type="Gramene" id="Psat02G0388200-T1">
    <property type="protein sequence ID" value="KAI5437922.1"/>
    <property type="gene ID" value="KIW84_023882"/>
</dbReference>
<dbReference type="GO" id="GO:0009451">
    <property type="term" value="P:RNA modification"/>
    <property type="evidence" value="ECO:0007669"/>
    <property type="project" value="InterPro"/>
</dbReference>
<dbReference type="Proteomes" id="UP001058974">
    <property type="component" value="Chromosome 2"/>
</dbReference>
<dbReference type="AlphaFoldDB" id="A0A9D4YFB9"/>
<protein>
    <submittedName>
        <fullName evidence="1">Uncharacterized protein</fullName>
    </submittedName>
</protein>
<keyword evidence="2" id="KW-1185">Reference proteome</keyword>
<accession>A0A9D4YFB9</accession>
<name>A0A9D4YFB9_PEA</name>
<dbReference type="PANTHER" id="PTHR47926">
    <property type="entry name" value="PENTATRICOPEPTIDE REPEAT-CONTAINING PROTEIN"/>
    <property type="match status" value="1"/>
</dbReference>
<evidence type="ECO:0000313" key="2">
    <source>
        <dbReference type="Proteomes" id="UP001058974"/>
    </source>
</evidence>
<gene>
    <name evidence="1" type="ORF">KIW84_023882</name>
</gene>
<comment type="caution">
    <text evidence="1">The sequence shown here is derived from an EMBL/GenBank/DDBJ whole genome shotgun (WGS) entry which is preliminary data.</text>
</comment>
<organism evidence="1 2">
    <name type="scientific">Pisum sativum</name>
    <name type="common">Garden pea</name>
    <name type="synonym">Lathyrus oleraceus</name>
    <dbReference type="NCBI Taxonomy" id="3888"/>
    <lineage>
        <taxon>Eukaryota</taxon>
        <taxon>Viridiplantae</taxon>
        <taxon>Streptophyta</taxon>
        <taxon>Embryophyta</taxon>
        <taxon>Tracheophyta</taxon>
        <taxon>Spermatophyta</taxon>
        <taxon>Magnoliopsida</taxon>
        <taxon>eudicotyledons</taxon>
        <taxon>Gunneridae</taxon>
        <taxon>Pentapetalae</taxon>
        <taxon>rosids</taxon>
        <taxon>fabids</taxon>
        <taxon>Fabales</taxon>
        <taxon>Fabaceae</taxon>
        <taxon>Papilionoideae</taxon>
        <taxon>50 kb inversion clade</taxon>
        <taxon>NPAAA clade</taxon>
        <taxon>Hologalegina</taxon>
        <taxon>IRL clade</taxon>
        <taxon>Fabeae</taxon>
        <taxon>Lathyrus</taxon>
    </lineage>
</organism>
<dbReference type="EMBL" id="JAMSHJ010000002">
    <property type="protein sequence ID" value="KAI5437922.1"/>
    <property type="molecule type" value="Genomic_DNA"/>
</dbReference>
<dbReference type="GO" id="GO:0003723">
    <property type="term" value="F:RNA binding"/>
    <property type="evidence" value="ECO:0007669"/>
    <property type="project" value="InterPro"/>
</dbReference>
<proteinExistence type="predicted"/>
<reference evidence="1 2" key="1">
    <citation type="journal article" date="2022" name="Nat. Genet.">
        <title>Improved pea reference genome and pan-genome highlight genomic features and evolutionary characteristics.</title>
        <authorList>
            <person name="Yang T."/>
            <person name="Liu R."/>
            <person name="Luo Y."/>
            <person name="Hu S."/>
            <person name="Wang D."/>
            <person name="Wang C."/>
            <person name="Pandey M.K."/>
            <person name="Ge S."/>
            <person name="Xu Q."/>
            <person name="Li N."/>
            <person name="Li G."/>
            <person name="Huang Y."/>
            <person name="Saxena R.K."/>
            <person name="Ji Y."/>
            <person name="Li M."/>
            <person name="Yan X."/>
            <person name="He Y."/>
            <person name="Liu Y."/>
            <person name="Wang X."/>
            <person name="Xiang C."/>
            <person name="Varshney R.K."/>
            <person name="Ding H."/>
            <person name="Gao S."/>
            <person name="Zong X."/>
        </authorList>
    </citation>
    <scope>NUCLEOTIDE SEQUENCE [LARGE SCALE GENOMIC DNA]</scope>
    <source>
        <strain evidence="1 2">cv. Zhongwan 6</strain>
    </source>
</reference>
<dbReference type="InterPro" id="IPR046960">
    <property type="entry name" value="PPR_At4g14850-like_plant"/>
</dbReference>
<evidence type="ECO:0000313" key="1">
    <source>
        <dbReference type="EMBL" id="KAI5437922.1"/>
    </source>
</evidence>